<dbReference type="Gene3D" id="1.10.3450.20">
    <property type="match status" value="1"/>
</dbReference>
<gene>
    <name evidence="10" type="ORF">D0867_13089</name>
    <name evidence="9" type="ORF">D0868_15676</name>
</gene>
<name>A0A3M6Y0N0_HORWE</name>
<keyword evidence="3" id="KW-0653">Protein transport</keyword>
<proteinExistence type="inferred from homology"/>
<organism evidence="10 11">
    <name type="scientific">Hortaea werneckii</name>
    <name type="common">Black yeast</name>
    <name type="synonym">Cladosporium werneckii</name>
    <dbReference type="NCBI Taxonomy" id="91943"/>
    <lineage>
        <taxon>Eukaryota</taxon>
        <taxon>Fungi</taxon>
        <taxon>Dikarya</taxon>
        <taxon>Ascomycota</taxon>
        <taxon>Pezizomycotina</taxon>
        <taxon>Dothideomycetes</taxon>
        <taxon>Dothideomycetidae</taxon>
        <taxon>Mycosphaerellales</taxon>
        <taxon>Teratosphaeriaceae</taxon>
        <taxon>Hortaea</taxon>
    </lineage>
</organism>
<dbReference type="PANTHER" id="PTHR13003:SF2">
    <property type="entry name" value="NUCLEAR PORE COMPLEX PROTEIN NUP107"/>
    <property type="match status" value="1"/>
</dbReference>
<comment type="subunit">
    <text evidence="7">Part of the nuclear pore complex (NPC).</text>
</comment>
<comment type="function">
    <text evidence="7">Functions as a component of the nuclear pore complex (NPC).</text>
</comment>
<feature type="compositionally biased region" description="Acidic residues" evidence="8">
    <location>
        <begin position="55"/>
        <end position="66"/>
    </location>
</feature>
<keyword evidence="7" id="KW-0472">Membrane</keyword>
<evidence type="ECO:0000256" key="8">
    <source>
        <dbReference type="SAM" id="MobiDB-lite"/>
    </source>
</evidence>
<dbReference type="OrthoDB" id="3098at2759"/>
<comment type="subcellular location">
    <subcellularLocation>
        <location evidence="7">Nucleus</location>
        <location evidence="7">Nuclear pore complex</location>
    </subcellularLocation>
    <subcellularLocation>
        <location evidence="7">Nucleus membrane</location>
    </subcellularLocation>
</comment>
<dbReference type="Pfam" id="PF04121">
    <property type="entry name" value="Nup84_Nup100"/>
    <property type="match status" value="1"/>
</dbReference>
<dbReference type="Gene3D" id="1.20.190.50">
    <property type="match status" value="1"/>
</dbReference>
<evidence type="ECO:0000256" key="2">
    <source>
        <dbReference type="ARBA" id="ARBA00022816"/>
    </source>
</evidence>
<dbReference type="AlphaFoldDB" id="A0A3M6Y0N0"/>
<dbReference type="GO" id="GO:0031080">
    <property type="term" value="C:nuclear pore outer ring"/>
    <property type="evidence" value="ECO:0007669"/>
    <property type="project" value="TreeGrafter"/>
</dbReference>
<evidence type="ECO:0000313" key="12">
    <source>
        <dbReference type="Proteomes" id="UP000282582"/>
    </source>
</evidence>
<protein>
    <recommendedName>
        <fullName evidence="7">Nuclear pore complex protein</fullName>
    </recommendedName>
</protein>
<dbReference type="GO" id="GO:0000973">
    <property type="term" value="P:post-transcriptional tethering of RNA polymerase II gene DNA at nuclear periphery"/>
    <property type="evidence" value="ECO:0007669"/>
    <property type="project" value="TreeGrafter"/>
</dbReference>
<keyword evidence="2" id="KW-0509">mRNA transport</keyword>
<keyword evidence="6 7" id="KW-0539">Nucleus</keyword>
<dbReference type="EMBL" id="QWIL01002142">
    <property type="protein sequence ID" value="RMX96583.1"/>
    <property type="molecule type" value="Genomic_DNA"/>
</dbReference>
<evidence type="ECO:0000313" key="10">
    <source>
        <dbReference type="EMBL" id="RMX96583.1"/>
    </source>
</evidence>
<reference evidence="11 12" key="1">
    <citation type="journal article" date="2018" name="BMC Genomics">
        <title>Genomic evidence for intraspecific hybridization in a clonal and extremely halotolerant yeast.</title>
        <authorList>
            <person name="Gostincar C."/>
            <person name="Stajich J.E."/>
            <person name="Zupancic J."/>
            <person name="Zalar P."/>
            <person name="Gunde-Cimerman N."/>
        </authorList>
    </citation>
    <scope>NUCLEOTIDE SEQUENCE [LARGE SCALE GENOMIC DNA]</scope>
    <source>
        <strain evidence="9 12">EXF-6654</strain>
        <strain evidence="10 11">EXF-6669</strain>
    </source>
</reference>
<feature type="compositionally biased region" description="Polar residues" evidence="8">
    <location>
        <begin position="1"/>
        <end position="19"/>
    </location>
</feature>
<accession>A0A3M6Y0N0</accession>
<evidence type="ECO:0000256" key="7">
    <source>
        <dbReference type="RuleBase" id="RU365072"/>
    </source>
</evidence>
<dbReference type="EMBL" id="QWIK01002753">
    <property type="protein sequence ID" value="RMX83335.1"/>
    <property type="molecule type" value="Genomic_DNA"/>
</dbReference>
<keyword evidence="5 7" id="KW-0906">Nuclear pore complex</keyword>
<evidence type="ECO:0000256" key="3">
    <source>
        <dbReference type="ARBA" id="ARBA00022927"/>
    </source>
</evidence>
<dbReference type="PANTHER" id="PTHR13003">
    <property type="entry name" value="NUP107-RELATED"/>
    <property type="match status" value="1"/>
</dbReference>
<dbReference type="GO" id="GO:0031965">
    <property type="term" value="C:nuclear membrane"/>
    <property type="evidence" value="ECO:0007669"/>
    <property type="project" value="UniProtKB-SubCell"/>
</dbReference>
<dbReference type="InterPro" id="IPR007252">
    <property type="entry name" value="Nup84/Nup107"/>
</dbReference>
<evidence type="ECO:0000313" key="9">
    <source>
        <dbReference type="EMBL" id="RMX83335.1"/>
    </source>
</evidence>
<evidence type="ECO:0000256" key="4">
    <source>
        <dbReference type="ARBA" id="ARBA00023010"/>
    </source>
</evidence>
<comment type="similarity">
    <text evidence="7">Belongs to the nucleoporin Nup84/Nup107 family.</text>
</comment>
<feature type="compositionally biased region" description="Polar residues" evidence="8">
    <location>
        <begin position="34"/>
        <end position="45"/>
    </location>
</feature>
<dbReference type="Proteomes" id="UP000271337">
    <property type="component" value="Unassembled WGS sequence"/>
</dbReference>
<keyword evidence="1 7" id="KW-0813">Transport</keyword>
<dbReference type="Proteomes" id="UP000282582">
    <property type="component" value="Unassembled WGS sequence"/>
</dbReference>
<evidence type="ECO:0000256" key="5">
    <source>
        <dbReference type="ARBA" id="ARBA00023132"/>
    </source>
</evidence>
<keyword evidence="4 7" id="KW-0811">Translocation</keyword>
<dbReference type="GO" id="GO:0006406">
    <property type="term" value="P:mRNA export from nucleus"/>
    <property type="evidence" value="ECO:0007669"/>
    <property type="project" value="TreeGrafter"/>
</dbReference>
<evidence type="ECO:0000256" key="1">
    <source>
        <dbReference type="ARBA" id="ARBA00022448"/>
    </source>
</evidence>
<comment type="caution">
    <text evidence="10">The sequence shown here is derived from an EMBL/GenBank/DDBJ whole genome shotgun (WGS) entry which is preliminary data.</text>
</comment>
<feature type="region of interest" description="Disordered" evidence="8">
    <location>
        <begin position="1"/>
        <end position="75"/>
    </location>
</feature>
<dbReference type="GO" id="GO:0017056">
    <property type="term" value="F:structural constituent of nuclear pore"/>
    <property type="evidence" value="ECO:0007669"/>
    <property type="project" value="UniProtKB-UniRule"/>
</dbReference>
<evidence type="ECO:0000256" key="6">
    <source>
        <dbReference type="ARBA" id="ARBA00023242"/>
    </source>
</evidence>
<sequence length="1026" mass="115387">MPPTTRRSQAGASQASIAKNPTRKRGPASRKESSSLWNFNTTSNGDDVLPSTEDHADDDYHNEEEPPLALGGPADALDSLHEMADKVGREVELFSVELDRFLKELPHREDKHVVAIEVAGKFQHIAQKAAESLNKRHERERRLQLRREWAQRANVSDQRTGGGSRIGSLRGTGSILEGRKAEEVKEQRHWQQEADIWQLFKLILELHYRHTTTEALDRELQAEREDKLAQLASPNRYTTEAELYDRFLIESDTARERSLIKQWLEQTAEHQETDVQGVMEELETRSGAGKGLWSKGWLHTRERIKKEKRLRSWPDPSDPVLPQIRTENGEDMMATTLDPDAPGRQQRVLEKEDRFYEKAVWVACWEMLRRGTSWQDIRAWCEERNEGWRAVALFTVESKHSSSNSAWRKMCHLASDSECANEYEAAVYGLLSGNAKAVEKVCRSVDDHLFAYYTTTLTREFELYLHTNFPDRVPAMTALRRSTSANEGLTSRATAQEAFNNLIMRLRQNSATKEESAQPLKIIEHYLLNNDAENLVYTTGMAASDLDSMRGGEETDSVIERIRNAPAQLLPESQVVLDPAALRIAAHIYVVTRAIDPMEPQAETVGAEENVLVSYLQALRAQGRRDYAAMYASRMRHDKYVAVLGNLLQDVSGASQQKEMLKLMSDDYGLDVVAIFDEQVRLILQKYFTLRREEVPSRPLETLEDYAGEQTRLFPGRRIREDFMPAEMDEGDILLCRGLEWFRLLPGEWKVTFSTLGLGMRMALVSGHVSGAMLLARTFPFQSISEHKTVEVLGKVVNIMDKNSPIQPPPGTQEAMQLDVLRQQSRTYYELEQLVLAILALADWVSVERAYSTTPRAASTPPAELKAAKADLDEAIAPLLQPGFLREAADDSEAVDLKWIRICYIPEILLAYQCALYSAGPMLSRDAYIELMDLSTTIADESTGLTELFVQSGRMRELVDGFAQAGKTMLVMKGVNGRKFRPKGREGKDLSLWEIGGGGNAGVVANGDDDGSGIGLVAADADADAD</sequence>
<dbReference type="GO" id="GO:0006606">
    <property type="term" value="P:protein import into nucleus"/>
    <property type="evidence" value="ECO:0007669"/>
    <property type="project" value="TreeGrafter"/>
</dbReference>
<evidence type="ECO:0000313" key="11">
    <source>
        <dbReference type="Proteomes" id="UP000271337"/>
    </source>
</evidence>